<dbReference type="Gene3D" id="3.80.10.10">
    <property type="entry name" value="Ribonuclease Inhibitor"/>
    <property type="match status" value="1"/>
</dbReference>
<dbReference type="AlphaFoldDB" id="A0A068RXH3"/>
<dbReference type="InterPro" id="IPR032675">
    <property type="entry name" value="LRR_dom_sf"/>
</dbReference>
<keyword evidence="2" id="KW-1185">Reference proteome</keyword>
<dbReference type="OrthoDB" id="2095648at2759"/>
<dbReference type="Proteomes" id="UP000027586">
    <property type="component" value="Unassembled WGS sequence"/>
</dbReference>
<evidence type="ECO:0000313" key="2">
    <source>
        <dbReference type="Proteomes" id="UP000027586"/>
    </source>
</evidence>
<proteinExistence type="predicted"/>
<sequence>MMKRGVVHIFKYPRNGVNDLGRGGRLCYEVDGSEPYPAHLVSLCDNVHSLETHNYNPDSGGFCMLGQLSALRRMRIAGIAPPDRSIFLYSFSRIGASLHDVEMLLIGGTMLNVRDIMERCPHLSRLVTFDVTSADLLSALHPYPYLMRPIPSLATLELDAVADPVTHQQVLSLLQHYPSLQTLTLYPCYDSRFLPFLHQHYPSLQLLIINTQTSMLVPPQPLQHKVNRHGLRSIYVQDENTLAYNIDDIHQCMITHCATLESATVIVGTLNEYPDPPPAIQLPQLCHLCFPLSEPHVCTDITWMVDTVSCTST</sequence>
<reference evidence="1" key="1">
    <citation type="submission" date="2013-08" db="EMBL/GenBank/DDBJ databases">
        <title>Gene expansion shapes genome architecture in the human pathogen Lichtheimia corymbifera: an evolutionary genomics analysis in the ancient terrestrial Mucorales (Mucoromycotina).</title>
        <authorList>
            <person name="Schwartze V.U."/>
            <person name="Winter S."/>
            <person name="Shelest E."/>
            <person name="Marcet-Houben M."/>
            <person name="Horn F."/>
            <person name="Wehner S."/>
            <person name="Hoffmann K."/>
            <person name="Riege K."/>
            <person name="Sammeth M."/>
            <person name="Nowrousian M."/>
            <person name="Valiante V."/>
            <person name="Linde J."/>
            <person name="Jacobsen I.D."/>
            <person name="Marz M."/>
            <person name="Brakhage A.A."/>
            <person name="Gabaldon T."/>
            <person name="Bocker S."/>
            <person name="Voigt K."/>
        </authorList>
    </citation>
    <scope>NUCLEOTIDE SEQUENCE [LARGE SCALE GENOMIC DNA]</scope>
    <source>
        <strain evidence="1">FSU 9682</strain>
    </source>
</reference>
<name>A0A068RXH3_9FUNG</name>
<accession>A0A068RXH3</accession>
<dbReference type="VEuPathDB" id="FungiDB:LCOR_06067.1"/>
<evidence type="ECO:0000313" key="1">
    <source>
        <dbReference type="EMBL" id="CDH54853.1"/>
    </source>
</evidence>
<gene>
    <name evidence="1" type="ORF">LCOR_06067.1</name>
</gene>
<comment type="caution">
    <text evidence="1">The sequence shown here is derived from an EMBL/GenBank/DDBJ whole genome shotgun (WGS) entry which is preliminary data.</text>
</comment>
<dbReference type="EMBL" id="CBTN010000025">
    <property type="protein sequence ID" value="CDH54853.1"/>
    <property type="molecule type" value="Genomic_DNA"/>
</dbReference>
<protein>
    <recommendedName>
        <fullName evidence="3">F-box domain-containing protein</fullName>
    </recommendedName>
</protein>
<organism evidence="1 2">
    <name type="scientific">Lichtheimia corymbifera JMRC:FSU:9682</name>
    <dbReference type="NCBI Taxonomy" id="1263082"/>
    <lineage>
        <taxon>Eukaryota</taxon>
        <taxon>Fungi</taxon>
        <taxon>Fungi incertae sedis</taxon>
        <taxon>Mucoromycota</taxon>
        <taxon>Mucoromycotina</taxon>
        <taxon>Mucoromycetes</taxon>
        <taxon>Mucorales</taxon>
        <taxon>Lichtheimiaceae</taxon>
        <taxon>Lichtheimia</taxon>
    </lineage>
</organism>
<evidence type="ECO:0008006" key="3">
    <source>
        <dbReference type="Google" id="ProtNLM"/>
    </source>
</evidence>
<dbReference type="SUPFAM" id="SSF52047">
    <property type="entry name" value="RNI-like"/>
    <property type="match status" value="1"/>
</dbReference>